<dbReference type="InterPro" id="IPR017871">
    <property type="entry name" value="ABC_transporter-like_CS"/>
</dbReference>
<dbReference type="PROSITE" id="PS00211">
    <property type="entry name" value="ABC_TRANSPORTER_1"/>
    <property type="match status" value="2"/>
</dbReference>
<dbReference type="PANTHER" id="PTHR43152:SF3">
    <property type="entry name" value="UVRABC SYSTEM PROTEIN A"/>
    <property type="match status" value="1"/>
</dbReference>
<dbReference type="GO" id="GO:0009432">
    <property type="term" value="P:SOS response"/>
    <property type="evidence" value="ECO:0007669"/>
    <property type="project" value="UniProtKB-UniRule"/>
</dbReference>
<dbReference type="CDD" id="cd03271">
    <property type="entry name" value="ABC_UvrA_II"/>
    <property type="match status" value="1"/>
</dbReference>
<reference evidence="19 20" key="1">
    <citation type="submission" date="2016-05" db="EMBL/GenBank/DDBJ databases">
        <authorList>
            <person name="Lavstsen T."/>
            <person name="Jespersen J.S."/>
        </authorList>
    </citation>
    <scope>NUCLEOTIDE SEQUENCE [LARGE SCALE GENOMIC DNA]</scope>
    <source>
        <strain evidence="19 20">B7-9</strain>
    </source>
</reference>
<evidence type="ECO:0000256" key="5">
    <source>
        <dbReference type="ARBA" id="ARBA00022741"/>
    </source>
</evidence>
<accession>A0A2H3KMI7</accession>
<evidence type="ECO:0000256" key="8">
    <source>
        <dbReference type="ARBA" id="ARBA00022771"/>
    </source>
</evidence>
<dbReference type="OrthoDB" id="9809851at2"/>
<evidence type="ECO:0000256" key="14">
    <source>
        <dbReference type="ARBA" id="ARBA00038000"/>
    </source>
</evidence>
<evidence type="ECO:0000313" key="19">
    <source>
        <dbReference type="EMBL" id="PDV99311.1"/>
    </source>
</evidence>
<dbReference type="Pfam" id="PF00005">
    <property type="entry name" value="ABC_tran"/>
    <property type="match status" value="1"/>
</dbReference>
<evidence type="ECO:0000256" key="7">
    <source>
        <dbReference type="ARBA" id="ARBA00022769"/>
    </source>
</evidence>
<keyword evidence="6 17" id="KW-0227">DNA damage</keyword>
<dbReference type="InterPro" id="IPR004602">
    <property type="entry name" value="UvrA"/>
</dbReference>
<dbReference type="InterPro" id="IPR027417">
    <property type="entry name" value="P-loop_NTPase"/>
</dbReference>
<comment type="similarity">
    <text evidence="14 17">Belongs to the ABC transporter superfamily. UvrA family.</text>
</comment>
<dbReference type="GO" id="GO:0005524">
    <property type="term" value="F:ATP binding"/>
    <property type="evidence" value="ECO:0007669"/>
    <property type="project" value="UniProtKB-UniRule"/>
</dbReference>
<name>A0A2H3KMI7_9CHLR</name>
<gene>
    <name evidence="17" type="primary">uvrA</name>
    <name evidence="19" type="ORF">A9Q02_12465</name>
</gene>
<dbReference type="FunFam" id="1.20.1580.10:FF:000002">
    <property type="entry name" value="UvrABC system protein A"/>
    <property type="match status" value="1"/>
</dbReference>
<keyword evidence="17" id="KW-0742">SOS response</keyword>
<evidence type="ECO:0000256" key="12">
    <source>
        <dbReference type="ARBA" id="ARBA00023125"/>
    </source>
</evidence>
<proteinExistence type="inferred from homology"/>
<dbReference type="GO" id="GO:0003677">
    <property type="term" value="F:DNA binding"/>
    <property type="evidence" value="ECO:0007669"/>
    <property type="project" value="UniProtKB-UniRule"/>
</dbReference>
<dbReference type="FunFam" id="3.40.50.300:FF:000028">
    <property type="entry name" value="UvrABC system protein A"/>
    <property type="match status" value="1"/>
</dbReference>
<feature type="zinc finger region" description="C4-type" evidence="17">
    <location>
        <begin position="832"/>
        <end position="858"/>
    </location>
</feature>
<feature type="domain" description="ABC transporter" evidence="18">
    <location>
        <begin position="699"/>
        <end position="1029"/>
    </location>
</feature>
<comment type="subunit">
    <text evidence="17">Forms a heterotetramer with UvrB during the search for lesions.</text>
</comment>
<comment type="caution">
    <text evidence="19">The sequence shown here is derived from an EMBL/GenBank/DDBJ whole genome shotgun (WGS) entry which is preliminary data.</text>
</comment>
<dbReference type="GO" id="GO:0005737">
    <property type="term" value="C:cytoplasm"/>
    <property type="evidence" value="ECO:0007669"/>
    <property type="project" value="UniProtKB-SubCell"/>
</dbReference>
<dbReference type="GO" id="GO:0006289">
    <property type="term" value="P:nucleotide-excision repair"/>
    <property type="evidence" value="ECO:0007669"/>
    <property type="project" value="UniProtKB-UniRule"/>
</dbReference>
<keyword evidence="10 17" id="KW-0067">ATP-binding</keyword>
<keyword evidence="4 17" id="KW-0677">Repeat</keyword>
<evidence type="ECO:0000313" key="20">
    <source>
        <dbReference type="Proteomes" id="UP000220922"/>
    </source>
</evidence>
<dbReference type="EMBL" id="LYXE01000075">
    <property type="protein sequence ID" value="PDV99311.1"/>
    <property type="molecule type" value="Genomic_DNA"/>
</dbReference>
<evidence type="ECO:0000256" key="4">
    <source>
        <dbReference type="ARBA" id="ARBA00022737"/>
    </source>
</evidence>
<evidence type="ECO:0000256" key="6">
    <source>
        <dbReference type="ARBA" id="ARBA00022763"/>
    </source>
</evidence>
<comment type="function">
    <text evidence="17">The UvrABC repair system catalyzes the recognition and processing of DNA lesions. UvrA is an ATPase and a DNA-binding protein. A damage recognition complex composed of 2 UvrA and 2 UvrB subunits scans DNA for abnormalities. When the presence of a lesion has been verified by UvrB, the UvrA molecules dissociate.</text>
</comment>
<dbReference type="GO" id="GO:0016887">
    <property type="term" value="F:ATP hydrolysis activity"/>
    <property type="evidence" value="ECO:0007669"/>
    <property type="project" value="InterPro"/>
</dbReference>
<dbReference type="PROSITE" id="PS50893">
    <property type="entry name" value="ABC_TRANSPORTER_2"/>
    <property type="match status" value="1"/>
</dbReference>
<protein>
    <recommendedName>
        <fullName evidence="15 17">UvrABC system protein A</fullName>
        <shortName evidence="17">UvrA protein</shortName>
    </recommendedName>
    <alternativeName>
        <fullName evidence="16 17">Excinuclease ABC subunit A</fullName>
    </alternativeName>
</protein>
<feature type="binding site" evidence="17">
    <location>
        <begin position="733"/>
        <end position="740"/>
    </location>
    <ligand>
        <name>ATP</name>
        <dbReference type="ChEBI" id="CHEBI:30616"/>
    </ligand>
</feature>
<dbReference type="Gene3D" id="3.40.50.300">
    <property type="entry name" value="P-loop containing nucleotide triphosphate hydrolases"/>
    <property type="match status" value="2"/>
</dbReference>
<evidence type="ECO:0000256" key="11">
    <source>
        <dbReference type="ARBA" id="ARBA00022881"/>
    </source>
</evidence>
<feature type="binding site" evidence="17">
    <location>
        <begin position="33"/>
        <end position="40"/>
    </location>
    <ligand>
        <name>ATP</name>
        <dbReference type="ChEBI" id="CHEBI:30616"/>
    </ligand>
</feature>
<keyword evidence="7 17" id="KW-0228">DNA excision</keyword>
<evidence type="ECO:0000256" key="9">
    <source>
        <dbReference type="ARBA" id="ARBA00022833"/>
    </source>
</evidence>
<sequence>MARDKILIKGAREHNLKAVDLELPRDQLVVLTGVSGSGKSSLAFDTLYAEGQRRYVESLSAYARQFLGQMEKPKVDLIEGLSPAIAIEQKSASKNPRSTVGTVTEVHDYLRLLFARVGTQHCHQCGQPVASQSAEQMVNRVLELPPGTRFLLLAPLVSQRKGEYKDIFAEAKAEGFVRVRVDGEIRTLDEEIRLNKKVKHTIEVVVDRLVMPDPEAATPAAAPVGATIGVAQAAAGSDYEAFVTRLTDSIEQALRVGEGSVIVSVQPRSPAPISTDIVQPFPEEWLMSESNTCPNCGISFPELTPQMFSFNSPQGACPSCAGLGTRLEVDPTLLVPNGALSLNQGAVTYWGELRKKTDAWSYKTIVGLSSHYAFSLDTPWDELTERQREVIIFGSGKEKVRFFWASENGSRGEFYRPWEGVAAEIRRRFMQTGSDMARDYYLQYMSEQPCPECEGARLRPESRAVRVAGTTITEVGSKNIHEAHAWVLRIAGLTEVPAPDEPPALLNSTQLQIVDDVLKEIRERLGFLLNVGLHYLSLGRPAPTLSGGEAQRIRLASQIGSGLVGVMYILDEPSIGLHQRDNRKLLDSLLRLRDLGNTLIVVEHDLETMQAADWIVDFGPGAGVKGGEVVVSGPPAVIAAHPDSLTGHYLSGQLEIAIPATRRSPLLTSTIARRLDKTAASLPQRRGKAAQRIAETSPLEGEEAWLSLEGATLNNLRDVSVRFPLGTFIAVTGVSGSGKSSLITETLYPALANRLNKAQLKPGPYAALNGLEHLDKVIDIDQQPIGRTPRSNPATYVKLFDLLRDLFANTAEARLRGYAAGRFSFNVKGGRCETCEGNGEIKIDMQFLADVWVRCNECKGKRYNRETMQVKYKGKSIADVLEMDVQTALEFFDNVPRVRRILQTLHDVGLDYVRLGQPATTLSGGEAQRVKLAKELARVATGRTIYILDEPTTGLHFADVQHLLDVLHRLVDAGNTVIVIEHNLDVIKTADWVIDMGPEGGDGGGYVVATGTPEQVAEVEGSHTGHFLRGVLQLAGHRVAAD</sequence>
<organism evidence="19 20">
    <name type="scientific">Candidatus Chloroploca asiatica</name>
    <dbReference type="NCBI Taxonomy" id="1506545"/>
    <lineage>
        <taxon>Bacteria</taxon>
        <taxon>Bacillati</taxon>
        <taxon>Chloroflexota</taxon>
        <taxon>Chloroflexia</taxon>
        <taxon>Chloroflexales</taxon>
        <taxon>Chloroflexineae</taxon>
        <taxon>Oscillochloridaceae</taxon>
        <taxon>Candidatus Chloroploca</taxon>
    </lineage>
</organism>
<keyword evidence="9 17" id="KW-0862">Zinc</keyword>
<evidence type="ECO:0000256" key="2">
    <source>
        <dbReference type="ARBA" id="ARBA00022490"/>
    </source>
</evidence>
<evidence type="ECO:0000256" key="13">
    <source>
        <dbReference type="ARBA" id="ARBA00023204"/>
    </source>
</evidence>
<dbReference type="Gene3D" id="3.30.1490.20">
    <property type="entry name" value="ATP-grasp fold, A domain"/>
    <property type="match status" value="1"/>
</dbReference>
<dbReference type="Gene3D" id="1.10.8.280">
    <property type="entry name" value="ABC transporter ATPase domain-like"/>
    <property type="match status" value="1"/>
</dbReference>
<dbReference type="PANTHER" id="PTHR43152">
    <property type="entry name" value="UVRABC SYSTEM PROTEIN A"/>
    <property type="match status" value="1"/>
</dbReference>
<evidence type="ECO:0000256" key="1">
    <source>
        <dbReference type="ARBA" id="ARBA00004496"/>
    </source>
</evidence>
<dbReference type="Gene3D" id="1.20.1580.10">
    <property type="entry name" value="ABC transporter ATPase like domain"/>
    <property type="match status" value="2"/>
</dbReference>
<keyword evidence="5 17" id="KW-0547">Nucleotide-binding</keyword>
<dbReference type="GO" id="GO:0009380">
    <property type="term" value="C:excinuclease repair complex"/>
    <property type="evidence" value="ECO:0007669"/>
    <property type="project" value="InterPro"/>
</dbReference>
<dbReference type="RefSeq" id="WP_097651946.1">
    <property type="nucleotide sequence ID" value="NZ_LYXE01000075.1"/>
</dbReference>
<keyword evidence="2 17" id="KW-0963">Cytoplasm</keyword>
<dbReference type="HAMAP" id="MF_00205">
    <property type="entry name" value="UvrA"/>
    <property type="match status" value="1"/>
</dbReference>
<dbReference type="InterPro" id="IPR003439">
    <property type="entry name" value="ABC_transporter-like_ATP-bd"/>
</dbReference>
<keyword evidence="11 17" id="KW-0267">Excision nuclease</keyword>
<keyword evidence="12 17" id="KW-0238">DNA-binding</keyword>
<evidence type="ECO:0000256" key="15">
    <source>
        <dbReference type="ARBA" id="ARBA00039316"/>
    </source>
</evidence>
<keyword evidence="13 17" id="KW-0234">DNA repair</keyword>
<dbReference type="InterPro" id="IPR041102">
    <property type="entry name" value="UvrA_inter"/>
</dbReference>
<evidence type="ECO:0000256" key="3">
    <source>
        <dbReference type="ARBA" id="ARBA00022723"/>
    </source>
</evidence>
<feature type="zinc finger region" description="C4-type" evidence="17">
    <location>
        <begin position="293"/>
        <end position="320"/>
    </location>
</feature>
<dbReference type="GO" id="GO:0009381">
    <property type="term" value="F:excinuclease ABC activity"/>
    <property type="evidence" value="ECO:0007669"/>
    <property type="project" value="UniProtKB-UniRule"/>
</dbReference>
<comment type="subcellular location">
    <subcellularLocation>
        <location evidence="1 17">Cytoplasm</location>
    </subcellularLocation>
</comment>
<keyword evidence="3 17" id="KW-0479">Metal-binding</keyword>
<keyword evidence="20" id="KW-1185">Reference proteome</keyword>
<dbReference type="Pfam" id="PF17755">
    <property type="entry name" value="UvrA_DNA-bind"/>
    <property type="match status" value="1"/>
</dbReference>
<dbReference type="AlphaFoldDB" id="A0A2H3KMI7"/>
<evidence type="ECO:0000256" key="10">
    <source>
        <dbReference type="ARBA" id="ARBA00022840"/>
    </source>
</evidence>
<evidence type="ECO:0000256" key="17">
    <source>
        <dbReference type="HAMAP-Rule" id="MF_00205"/>
    </source>
</evidence>
<evidence type="ECO:0000259" key="18">
    <source>
        <dbReference type="PROSITE" id="PS50893"/>
    </source>
</evidence>
<dbReference type="InterPro" id="IPR013815">
    <property type="entry name" value="ATP_grasp_subdomain_1"/>
</dbReference>
<dbReference type="GO" id="GO:0008270">
    <property type="term" value="F:zinc ion binding"/>
    <property type="evidence" value="ECO:0007669"/>
    <property type="project" value="UniProtKB-UniRule"/>
</dbReference>
<dbReference type="SUPFAM" id="SSF52540">
    <property type="entry name" value="P-loop containing nucleoside triphosphate hydrolases"/>
    <property type="match status" value="2"/>
</dbReference>
<dbReference type="InterPro" id="IPR041552">
    <property type="entry name" value="UvrA_DNA-bd"/>
</dbReference>
<keyword evidence="8 17" id="KW-0863">Zinc-finger</keyword>
<dbReference type="Pfam" id="PF17760">
    <property type="entry name" value="UvrA_inter"/>
    <property type="match status" value="1"/>
</dbReference>
<dbReference type="Proteomes" id="UP000220922">
    <property type="component" value="Unassembled WGS sequence"/>
</dbReference>
<evidence type="ECO:0000256" key="16">
    <source>
        <dbReference type="ARBA" id="ARBA00042156"/>
    </source>
</evidence>